<comment type="similarity">
    <text evidence="1">Belongs to the peptidase S58 family.</text>
</comment>
<dbReference type="InterPro" id="IPR016117">
    <property type="entry name" value="ArgJ-like_dom_sf"/>
</dbReference>
<evidence type="ECO:0000256" key="1">
    <source>
        <dbReference type="ARBA" id="ARBA00007068"/>
    </source>
</evidence>
<gene>
    <name evidence="2" type="ORF">ACFSL4_27490</name>
</gene>
<protein>
    <submittedName>
        <fullName evidence="2">P1 family peptidase</fullName>
    </submittedName>
</protein>
<keyword evidence="3" id="KW-1185">Reference proteome</keyword>
<proteinExistence type="inferred from homology"/>
<dbReference type="Pfam" id="PF03576">
    <property type="entry name" value="Peptidase_S58"/>
    <property type="match status" value="1"/>
</dbReference>
<dbReference type="PANTHER" id="PTHR36512">
    <property type="entry name" value="D-AMINOPEPTIDASE"/>
    <property type="match status" value="1"/>
</dbReference>
<accession>A0ABW4IY18</accession>
<evidence type="ECO:0000313" key="3">
    <source>
        <dbReference type="Proteomes" id="UP001597261"/>
    </source>
</evidence>
<reference evidence="3" key="1">
    <citation type="journal article" date="2019" name="Int. J. Syst. Evol. Microbiol.">
        <title>The Global Catalogue of Microorganisms (GCM) 10K type strain sequencing project: providing services to taxonomists for standard genome sequencing and annotation.</title>
        <authorList>
            <consortium name="The Broad Institute Genomics Platform"/>
            <consortium name="The Broad Institute Genome Sequencing Center for Infectious Disease"/>
            <person name="Wu L."/>
            <person name="Ma J."/>
        </authorList>
    </citation>
    <scope>NUCLEOTIDE SEQUENCE [LARGE SCALE GENOMIC DNA]</scope>
    <source>
        <strain evidence="3">CGMCC 1.12470</strain>
    </source>
</reference>
<dbReference type="SUPFAM" id="SSF56266">
    <property type="entry name" value="DmpA/ArgJ-like"/>
    <property type="match status" value="1"/>
</dbReference>
<dbReference type="Proteomes" id="UP001597261">
    <property type="component" value="Unassembled WGS sequence"/>
</dbReference>
<sequence>MSRVQDLGIRIGLLPSGPTASIVDVPGVGVGHATVVRDEPAPPQGRGVARTGVTVVDPGGSAPARPVPAGAAVLNGAGECTGLLAAREWGLLESPVFLTSTMQLGRVYDAACELLLEEDEQIGEDVVIPVVAECDDSFLNDARRMQVTRQDVAEALRAARESGAATGTRRTAPPEGAVGAGTGMSCLGFKGGIGTASRVVPDGHVVGVLAMTNFGERERLTVDGVPVGRLLPPARPEQKLPGPAGSCVVVVATDGPLDPAGCERLARRAGLGLARTGSTAHHGSGEIFFAFATGLRTARGESPAGAPVAGRALDPYFAAVVEATEEAVLNSLFQARTVTGRDGHTMEALPVERTLGLLRAAGRPA</sequence>
<dbReference type="PANTHER" id="PTHR36512:SF3">
    <property type="entry name" value="BLR5678 PROTEIN"/>
    <property type="match status" value="1"/>
</dbReference>
<dbReference type="Gene3D" id="3.60.70.12">
    <property type="entry name" value="L-amino peptidase D-ALA esterase/amidase"/>
    <property type="match status" value="1"/>
</dbReference>
<name>A0ABW4IY18_9ACTN</name>
<dbReference type="RefSeq" id="WP_381088359.1">
    <property type="nucleotide sequence ID" value="NZ_JBHUDX010000083.1"/>
</dbReference>
<dbReference type="InterPro" id="IPR005321">
    <property type="entry name" value="Peptidase_S58_DmpA"/>
</dbReference>
<evidence type="ECO:0000313" key="2">
    <source>
        <dbReference type="EMBL" id="MFD1661833.1"/>
    </source>
</evidence>
<comment type="caution">
    <text evidence="2">The sequence shown here is derived from an EMBL/GenBank/DDBJ whole genome shotgun (WGS) entry which is preliminary data.</text>
</comment>
<organism evidence="2 3">
    <name type="scientific">Streptomyces caeni</name>
    <dbReference type="NCBI Taxonomy" id="2307231"/>
    <lineage>
        <taxon>Bacteria</taxon>
        <taxon>Bacillati</taxon>
        <taxon>Actinomycetota</taxon>
        <taxon>Actinomycetes</taxon>
        <taxon>Kitasatosporales</taxon>
        <taxon>Streptomycetaceae</taxon>
        <taxon>Streptomyces</taxon>
    </lineage>
</organism>
<dbReference type="EMBL" id="JBHUDX010000083">
    <property type="protein sequence ID" value="MFD1661833.1"/>
    <property type="molecule type" value="Genomic_DNA"/>
</dbReference>